<dbReference type="AlphaFoldDB" id="A0A1A6A4L2"/>
<dbReference type="PANTHER" id="PTHR11361:SF21">
    <property type="entry name" value="MUTS PROTEIN HOMOLOG 4"/>
    <property type="match status" value="1"/>
</dbReference>
<dbReference type="InterPro" id="IPR045076">
    <property type="entry name" value="MutS"/>
</dbReference>
<reference evidence="7" key="1">
    <citation type="submission" date="2013-07" db="EMBL/GenBank/DDBJ databases">
        <title>The Genome Sequence of Cryptococcus dejecticola CBS10117.</title>
        <authorList>
            <consortium name="The Broad Institute Genome Sequencing Platform"/>
            <person name="Cuomo C."/>
            <person name="Litvintseva A."/>
            <person name="Chen Y."/>
            <person name="Heitman J."/>
            <person name="Sun S."/>
            <person name="Springer D."/>
            <person name="Dromer F."/>
            <person name="Young S.K."/>
            <person name="Zeng Q."/>
            <person name="Gargeya S."/>
            <person name="Fitzgerald M."/>
            <person name="Abouelleil A."/>
            <person name="Alvarado L."/>
            <person name="Berlin A.M."/>
            <person name="Chapman S.B."/>
            <person name="Dewar J."/>
            <person name="Goldberg J."/>
            <person name="Griggs A."/>
            <person name="Gujja S."/>
            <person name="Hansen M."/>
            <person name="Howarth C."/>
            <person name="Imamovic A."/>
            <person name="Larimer J."/>
            <person name="McCowan C."/>
            <person name="Murphy C."/>
            <person name="Pearson M."/>
            <person name="Priest M."/>
            <person name="Roberts A."/>
            <person name="Saif S."/>
            <person name="Shea T."/>
            <person name="Sykes S."/>
            <person name="Wortman J."/>
            <person name="Nusbaum C."/>
            <person name="Birren B."/>
        </authorList>
    </citation>
    <scope>NUCLEOTIDE SEQUENCE [LARGE SCALE GENOMIC DNA]</scope>
    <source>
        <strain evidence="7">CBS 10117</strain>
    </source>
</reference>
<dbReference type="SMART" id="SM00533">
    <property type="entry name" value="MUTSd"/>
    <property type="match status" value="1"/>
</dbReference>
<dbReference type="STRING" id="1296121.A0A1A6A4L2"/>
<dbReference type="PANTHER" id="PTHR11361">
    <property type="entry name" value="DNA MISMATCH REPAIR PROTEIN MUTS FAMILY MEMBER"/>
    <property type="match status" value="1"/>
</dbReference>
<keyword evidence="3" id="KW-0067">ATP-binding</keyword>
<dbReference type="GO" id="GO:0030983">
    <property type="term" value="F:mismatched DNA binding"/>
    <property type="evidence" value="ECO:0007669"/>
    <property type="project" value="InterPro"/>
</dbReference>
<dbReference type="VEuPathDB" id="FungiDB:I303_04304"/>
<dbReference type="GO" id="GO:0005634">
    <property type="term" value="C:nucleus"/>
    <property type="evidence" value="ECO:0007669"/>
    <property type="project" value="TreeGrafter"/>
</dbReference>
<comment type="similarity">
    <text evidence="1">Belongs to the DNA mismatch repair MutS family.</text>
</comment>
<dbReference type="SUPFAM" id="SSF52540">
    <property type="entry name" value="P-loop containing nucleoside triphosphate hydrolases"/>
    <property type="match status" value="1"/>
</dbReference>
<dbReference type="InterPro" id="IPR007696">
    <property type="entry name" value="DNA_mismatch_repair_MutS_core"/>
</dbReference>
<dbReference type="Gene3D" id="3.40.50.300">
    <property type="entry name" value="P-loop containing nucleotide triphosphate hydrolases"/>
    <property type="match status" value="2"/>
</dbReference>
<dbReference type="InterPro" id="IPR011184">
    <property type="entry name" value="DNA_mismatch_repair_Msh2"/>
</dbReference>
<evidence type="ECO:0000256" key="1">
    <source>
        <dbReference type="ARBA" id="ARBA00006271"/>
    </source>
</evidence>
<protein>
    <recommendedName>
        <fullName evidence="6">DNA mismatch repair proteins mutS family domain-containing protein</fullName>
    </recommendedName>
</protein>
<dbReference type="OrthoDB" id="276261at2759"/>
<dbReference type="InterPro" id="IPR036187">
    <property type="entry name" value="DNA_mismatch_repair_MutS_sf"/>
</dbReference>
<proteinExistence type="inferred from homology"/>
<dbReference type="GO" id="GO:0140664">
    <property type="term" value="F:ATP-dependent DNA damage sensor activity"/>
    <property type="evidence" value="ECO:0007669"/>
    <property type="project" value="InterPro"/>
</dbReference>
<keyword evidence="2" id="KW-0547">Nucleotide-binding</keyword>
<accession>A0A1A6A4L2</accession>
<dbReference type="PROSITE" id="PS00486">
    <property type="entry name" value="DNA_MISMATCH_REPAIR_2"/>
    <property type="match status" value="1"/>
</dbReference>
<dbReference type="InterPro" id="IPR000432">
    <property type="entry name" value="DNA_mismatch_repair_MutS_C"/>
</dbReference>
<feature type="domain" description="DNA mismatch repair proteins mutS family" evidence="6">
    <location>
        <begin position="595"/>
        <end position="611"/>
    </location>
</feature>
<dbReference type="GO" id="GO:0005524">
    <property type="term" value="F:ATP binding"/>
    <property type="evidence" value="ECO:0007669"/>
    <property type="project" value="UniProtKB-KW"/>
</dbReference>
<dbReference type="GO" id="GO:0006298">
    <property type="term" value="P:mismatch repair"/>
    <property type="evidence" value="ECO:0007669"/>
    <property type="project" value="InterPro"/>
</dbReference>
<evidence type="ECO:0000259" key="6">
    <source>
        <dbReference type="PROSITE" id="PS00486"/>
    </source>
</evidence>
<gene>
    <name evidence="7" type="ORF">I303_04304</name>
</gene>
<dbReference type="InterPro" id="IPR027417">
    <property type="entry name" value="P-loop_NTPase"/>
</dbReference>
<sequence length="775" mass="86903">MASSTDEAKSIPFPVLMDYDRNRQRGVLNTGNKSAGPSTRASTRAEDLKDYIVAISQSRGEGVELGIAAHNLQTGHLADTSCYDYISSLSVRGEIRSSTLMAISDKYFALCATSALFKHLEDQNLRYHRESLQIRYATSEGTMFIDTETAKNLELVSNSLTHKSNGTLLGSLNRCLTPMGYRLLQSNILQPCNVKDIILTRLDAVGELLSSPERLRDIRESMEKLTKTDLDKLINQATRDGSGKRAENLTENRISILLQLERYIQAAKHLTTELSSCKSKMLREIHDELADPALCVVQTEIQKYLNIDSAPAKSRKRSMMNARLYAVKPECNQLLDIARKTFTENLDDIWQFFRLEPTGNKYRLCVNIQDLDGENLPSECINVERKKSRVSFTTHELLQRNAKSEQAQQEILSLSSEVVAALLVTVMGDVSGLYGCSVAVSCEISLSALMFSSKDKAPLVRPDFTDNIAVRAGRHPILDRTLNADECVPNDIYVVRGHASFQLIQGPNMSGKSTFLRQVGLLTVQAMLGCYRLSNDGKWLDAESSANEWRFTGQEPFYVCFRDGYFGDDPESVFRSVHRLALISSDNPGLATPRSLVLIDELGRGTSPLEGMGLAHAIAEFLIERKVFVLFTTHFHDLATTLGALPGVIQMHLRVEDVRVNDDNDAFCTNFQYKVEQGSAVFDHYGLELAKLAFLPPEVMLRAREVAVRLSELVREGRDSTASHALVKRRKILFELRDKLAYLIKHSLADNESLAKHLKNMQDEMYEELRTTLHM</sequence>
<keyword evidence="4" id="KW-0238">DNA-binding</keyword>
<dbReference type="SUPFAM" id="SSF53150">
    <property type="entry name" value="DNA repair protein MutS, domain II"/>
    <property type="match status" value="1"/>
</dbReference>
<dbReference type="Gene3D" id="1.10.1420.10">
    <property type="match status" value="2"/>
</dbReference>
<dbReference type="InterPro" id="IPR036678">
    <property type="entry name" value="MutS_con_dom_sf"/>
</dbReference>
<dbReference type="EMBL" id="KI894031">
    <property type="protein sequence ID" value="OBR84978.1"/>
    <property type="molecule type" value="Genomic_DNA"/>
</dbReference>
<name>A0A1A6A4L2_9TREE</name>
<dbReference type="GO" id="GO:0007131">
    <property type="term" value="P:reciprocal meiotic recombination"/>
    <property type="evidence" value="ECO:0007669"/>
    <property type="project" value="TreeGrafter"/>
</dbReference>
<evidence type="ECO:0000256" key="3">
    <source>
        <dbReference type="ARBA" id="ARBA00022840"/>
    </source>
</evidence>
<evidence type="ECO:0000313" key="7">
    <source>
        <dbReference type="EMBL" id="OBR84978.1"/>
    </source>
</evidence>
<organism evidence="7">
    <name type="scientific">Kwoniella dejecticola CBS 10117</name>
    <dbReference type="NCBI Taxonomy" id="1296121"/>
    <lineage>
        <taxon>Eukaryota</taxon>
        <taxon>Fungi</taxon>
        <taxon>Dikarya</taxon>
        <taxon>Basidiomycota</taxon>
        <taxon>Agaricomycotina</taxon>
        <taxon>Tremellomycetes</taxon>
        <taxon>Tremellales</taxon>
        <taxon>Cryptococcaceae</taxon>
        <taxon>Kwoniella</taxon>
    </lineage>
</organism>
<keyword evidence="5" id="KW-0469">Meiosis</keyword>
<dbReference type="Pfam" id="PF00488">
    <property type="entry name" value="MutS_V"/>
    <property type="match status" value="2"/>
</dbReference>
<evidence type="ECO:0000256" key="4">
    <source>
        <dbReference type="ARBA" id="ARBA00023125"/>
    </source>
</evidence>
<dbReference type="SMART" id="SM00534">
    <property type="entry name" value="MUTSac"/>
    <property type="match status" value="1"/>
</dbReference>
<dbReference type="PIRSF" id="PIRSF005813">
    <property type="entry name" value="MSH2"/>
    <property type="match status" value="1"/>
</dbReference>
<evidence type="ECO:0000256" key="2">
    <source>
        <dbReference type="ARBA" id="ARBA00022741"/>
    </source>
</evidence>
<dbReference type="SUPFAM" id="SSF48334">
    <property type="entry name" value="DNA repair protein MutS, domain III"/>
    <property type="match status" value="1"/>
</dbReference>
<evidence type="ECO:0000256" key="5">
    <source>
        <dbReference type="ARBA" id="ARBA00023254"/>
    </source>
</evidence>
<dbReference type="Pfam" id="PF05192">
    <property type="entry name" value="MutS_III"/>
    <property type="match status" value="1"/>
</dbReference>